<feature type="binding site" evidence="5">
    <location>
        <position position="181"/>
    </location>
    <ligand>
        <name>FMN</name>
        <dbReference type="ChEBI" id="CHEBI:58210"/>
    </ligand>
</feature>
<feature type="binding site" evidence="5">
    <location>
        <position position="153"/>
    </location>
    <ligand>
        <name>FMN</name>
        <dbReference type="ChEBI" id="CHEBI:58210"/>
    </ligand>
</feature>
<keyword evidence="9" id="KW-1185">Reference proteome</keyword>
<keyword evidence="5" id="KW-0288">FMN</keyword>
<feature type="domain" description="FMN hydroxy acid dehydrogenase" evidence="7">
    <location>
        <begin position="17"/>
        <end position="359"/>
    </location>
</feature>
<feature type="binding site" evidence="5">
    <location>
        <position position="276"/>
    </location>
    <ligand>
        <name>FMN</name>
        <dbReference type="ChEBI" id="CHEBI:58210"/>
    </ligand>
</feature>
<proteinExistence type="inferred from homology"/>
<dbReference type="PANTHER" id="PTHR10578:SF104">
    <property type="entry name" value="CYTOCHROME B2, MITOCHONDRIAL-RELATED"/>
    <property type="match status" value="1"/>
</dbReference>
<dbReference type="GO" id="GO:0010181">
    <property type="term" value="F:FMN binding"/>
    <property type="evidence" value="ECO:0007669"/>
    <property type="project" value="InterPro"/>
</dbReference>
<evidence type="ECO:0000313" key="9">
    <source>
        <dbReference type="Proteomes" id="UP000076874"/>
    </source>
</evidence>
<accession>A0A167Y115</accession>
<dbReference type="AlphaFoldDB" id="A0A167Y115"/>
<keyword evidence="2" id="KW-0560">Oxidoreductase</keyword>
<feature type="binding site" evidence="5">
    <location>
        <position position="155"/>
    </location>
    <ligand>
        <name>glyoxylate</name>
        <dbReference type="ChEBI" id="CHEBI:36655"/>
    </ligand>
</feature>
<evidence type="ECO:0000256" key="6">
    <source>
        <dbReference type="SAM" id="MobiDB-lite"/>
    </source>
</evidence>
<dbReference type="PANTHER" id="PTHR10578">
    <property type="entry name" value="S -2-HYDROXY-ACID OXIDASE-RELATED"/>
    <property type="match status" value="1"/>
</dbReference>
<comment type="similarity">
    <text evidence="3">Belongs to the FMN-dependent alpha-hydroxy acid dehydrogenase family.</text>
</comment>
<dbReference type="GO" id="GO:0016491">
    <property type="term" value="F:oxidoreductase activity"/>
    <property type="evidence" value="ECO:0007669"/>
    <property type="project" value="UniProtKB-KW"/>
</dbReference>
<evidence type="ECO:0000256" key="4">
    <source>
        <dbReference type="PIRSR" id="PIRSR000138-1"/>
    </source>
</evidence>
<feature type="binding site" evidence="5">
    <location>
        <begin position="335"/>
        <end position="336"/>
    </location>
    <ligand>
        <name>FMN</name>
        <dbReference type="ChEBI" id="CHEBI:58210"/>
    </ligand>
</feature>
<feature type="region of interest" description="Disordered" evidence="6">
    <location>
        <begin position="198"/>
        <end position="226"/>
    </location>
</feature>
<comment type="caution">
    <text evidence="8">The sequence shown here is derived from an EMBL/GenBank/DDBJ whole genome shotgun (WGS) entry which is preliminary data.</text>
</comment>
<keyword evidence="5" id="KW-0285">Flavoprotein</keyword>
<dbReference type="PROSITE" id="PS51349">
    <property type="entry name" value="FMN_HYDROXY_ACID_DH_2"/>
    <property type="match status" value="1"/>
</dbReference>
<feature type="binding site" evidence="5">
    <location>
        <position position="278"/>
    </location>
    <ligand>
        <name>glyoxylate</name>
        <dbReference type="ChEBI" id="CHEBI:36655"/>
    </ligand>
</feature>
<evidence type="ECO:0000256" key="3">
    <source>
        <dbReference type="ARBA" id="ARBA00024042"/>
    </source>
</evidence>
<evidence type="ECO:0000256" key="2">
    <source>
        <dbReference type="ARBA" id="ARBA00023002"/>
    </source>
</evidence>
<dbReference type="EMBL" id="AZHD01000003">
    <property type="protein sequence ID" value="OAA65687.1"/>
    <property type="molecule type" value="Genomic_DNA"/>
</dbReference>
<evidence type="ECO:0000256" key="1">
    <source>
        <dbReference type="ARBA" id="ARBA00001917"/>
    </source>
</evidence>
<dbReference type="OrthoDB" id="1925334at2759"/>
<dbReference type="InterPro" id="IPR013785">
    <property type="entry name" value="Aldolase_TIM"/>
</dbReference>
<reference evidence="8 9" key="1">
    <citation type="journal article" date="2016" name="Genome Biol. Evol.">
        <title>Divergent and convergent evolution of fungal pathogenicity.</title>
        <authorList>
            <person name="Shang Y."/>
            <person name="Xiao G."/>
            <person name="Zheng P."/>
            <person name="Cen K."/>
            <person name="Zhan S."/>
            <person name="Wang C."/>
        </authorList>
    </citation>
    <scope>NUCLEOTIDE SEQUENCE [LARGE SCALE GENOMIC DNA]</scope>
    <source>
        <strain evidence="8 9">RCEF 264</strain>
    </source>
</reference>
<feature type="binding site" evidence="5">
    <location>
        <position position="190"/>
    </location>
    <ligand>
        <name>glyoxylate</name>
        <dbReference type="ChEBI" id="CHEBI:36655"/>
    </ligand>
</feature>
<dbReference type="STRING" id="1081102.A0A167Y115"/>
<protein>
    <submittedName>
        <fullName evidence="8">L-lactate dehydrogenase</fullName>
    </submittedName>
</protein>
<evidence type="ECO:0000256" key="5">
    <source>
        <dbReference type="PIRSR" id="PIRSR000138-2"/>
    </source>
</evidence>
<organism evidence="8 9">
    <name type="scientific">Niveomyces insectorum RCEF 264</name>
    <dbReference type="NCBI Taxonomy" id="1081102"/>
    <lineage>
        <taxon>Eukaryota</taxon>
        <taxon>Fungi</taxon>
        <taxon>Dikarya</taxon>
        <taxon>Ascomycota</taxon>
        <taxon>Pezizomycotina</taxon>
        <taxon>Sordariomycetes</taxon>
        <taxon>Hypocreomycetidae</taxon>
        <taxon>Hypocreales</taxon>
        <taxon>Cordycipitaceae</taxon>
        <taxon>Niveomyces</taxon>
    </lineage>
</organism>
<dbReference type="PIRSF" id="PIRSF000138">
    <property type="entry name" value="Al-hdrx_acd_dh"/>
    <property type="match status" value="1"/>
</dbReference>
<dbReference type="Gene3D" id="3.20.20.70">
    <property type="entry name" value="Aldolase class I"/>
    <property type="match status" value="1"/>
</dbReference>
<dbReference type="InterPro" id="IPR000262">
    <property type="entry name" value="FMN-dep_DH"/>
</dbReference>
<evidence type="ECO:0000259" key="7">
    <source>
        <dbReference type="PROSITE" id="PS51349"/>
    </source>
</evidence>
<gene>
    <name evidence="8" type="ORF">SPI_02474</name>
</gene>
<evidence type="ECO:0000313" key="8">
    <source>
        <dbReference type="EMBL" id="OAA65687.1"/>
    </source>
</evidence>
<dbReference type="InterPro" id="IPR008259">
    <property type="entry name" value="FMN_hydac_DH_AS"/>
</dbReference>
<name>A0A167Y115_9HYPO</name>
<dbReference type="Proteomes" id="UP000076874">
    <property type="component" value="Unassembled WGS sequence"/>
</dbReference>
<feature type="binding site" evidence="5">
    <location>
        <position position="43"/>
    </location>
    <ligand>
        <name>glyoxylate</name>
        <dbReference type="ChEBI" id="CHEBI:36655"/>
    </ligand>
</feature>
<feature type="binding site" evidence="5">
    <location>
        <position position="281"/>
    </location>
    <ligand>
        <name>glyoxylate</name>
        <dbReference type="ChEBI" id="CHEBI:36655"/>
    </ligand>
</feature>
<dbReference type="Pfam" id="PF01070">
    <property type="entry name" value="FMN_dh"/>
    <property type="match status" value="1"/>
</dbReference>
<comment type="cofactor">
    <cofactor evidence="1">
        <name>FMN</name>
        <dbReference type="ChEBI" id="CHEBI:58210"/>
    </cofactor>
</comment>
<dbReference type="InterPro" id="IPR012133">
    <property type="entry name" value="Alpha-hydoxy_acid_DH_FMN"/>
</dbReference>
<sequence>MASQTARPHPNPEPVVAPLSACVSLGDIEQVARVRLSPRAASYFHTGAETRASLDRNRRDWGRVAFRPRVLRNVARVSMRTDIMGFDSSLPIFIAPAAAAGLGHEDGELCLARGAARMDVAQCVCTLSSVPPKDVMAGFLADPERRGGALFFQLYIPRVKKRATKLIAMAKAAGFRALVVTVDAPVIGKRDDDDRFKARFGAKPGASSPDEALPTPPLPGSEAETLRASHDPTLEWSDLSWIRACWGDKPIILKGIQTAEDAVEATRHGVDGIYLSNHGGRQLDFAPSAVQTLLEIRRHYPEVFDKTAVYVDGGVTRGTDIVKALCLGARGVGIGRGFLYALSAYGTDGVLKTISSDFE</sequence>
<dbReference type="SUPFAM" id="SSF51395">
    <property type="entry name" value="FMN-linked oxidoreductases"/>
    <property type="match status" value="1"/>
</dbReference>
<dbReference type="PROSITE" id="PS00557">
    <property type="entry name" value="FMN_HYDROXY_ACID_DH_1"/>
    <property type="match status" value="1"/>
</dbReference>
<feature type="binding site" evidence="5">
    <location>
        <begin position="96"/>
        <end position="98"/>
    </location>
    <ligand>
        <name>FMN</name>
        <dbReference type="ChEBI" id="CHEBI:58210"/>
    </ligand>
</feature>
<dbReference type="InterPro" id="IPR037396">
    <property type="entry name" value="FMN_HAD"/>
</dbReference>
<feature type="active site" description="Proton acceptor" evidence="4">
    <location>
        <position position="278"/>
    </location>
</feature>
<feature type="binding site" evidence="5">
    <location>
        <position position="254"/>
    </location>
    <ligand>
        <name>FMN</name>
        <dbReference type="ChEBI" id="CHEBI:58210"/>
    </ligand>
</feature>